<sequence length="121" mass="13650">MIAQLKDLSSYEIDEDLASYTPEVFDNFELTILASIGVNGTEGADLFQFEICTPKSLSDRCEGGEVVAGRGKLIVGHYDYAAIRQYLDRICSQCSGDDWPEIVEKLSRYGLWEFEGYERFA</sequence>
<dbReference type="RefSeq" id="WP_146961643.1">
    <property type="nucleotide sequence ID" value="NZ_CP042467.1"/>
</dbReference>
<keyword evidence="2" id="KW-1185">Reference proteome</keyword>
<dbReference type="Proteomes" id="UP000321595">
    <property type="component" value="Chromosome"/>
</dbReference>
<organism evidence="1 2">
    <name type="scientific">Microvenator marinus</name>
    <dbReference type="NCBI Taxonomy" id="2600177"/>
    <lineage>
        <taxon>Bacteria</taxon>
        <taxon>Deltaproteobacteria</taxon>
        <taxon>Bradymonadales</taxon>
        <taxon>Microvenatoraceae</taxon>
        <taxon>Microvenator</taxon>
    </lineage>
</organism>
<reference evidence="1 2" key="1">
    <citation type="submission" date="2019-08" db="EMBL/GenBank/DDBJ databases">
        <authorList>
            <person name="Liang Q."/>
        </authorList>
    </citation>
    <scope>NUCLEOTIDE SEQUENCE [LARGE SCALE GENOMIC DNA]</scope>
    <source>
        <strain evidence="1 2">V1718</strain>
    </source>
</reference>
<dbReference type="KEGG" id="bbae:FRD01_16705"/>
<dbReference type="OrthoDB" id="5521406at2"/>
<protein>
    <recommendedName>
        <fullName evidence="3">Immunity protein 8</fullName>
    </recommendedName>
</protein>
<dbReference type="EMBL" id="CP042467">
    <property type="protein sequence ID" value="QED28850.1"/>
    <property type="molecule type" value="Genomic_DNA"/>
</dbReference>
<gene>
    <name evidence="1" type="ORF">FRD01_16705</name>
</gene>
<evidence type="ECO:0000313" key="1">
    <source>
        <dbReference type="EMBL" id="QED28850.1"/>
    </source>
</evidence>
<evidence type="ECO:0008006" key="3">
    <source>
        <dbReference type="Google" id="ProtNLM"/>
    </source>
</evidence>
<dbReference type="InterPro" id="IPR028964">
    <property type="entry name" value="Imm8"/>
</dbReference>
<name>A0A5B8XT50_9DELT</name>
<accession>A0A5B8XT50</accession>
<dbReference type="AlphaFoldDB" id="A0A5B8XT50"/>
<evidence type="ECO:0000313" key="2">
    <source>
        <dbReference type="Proteomes" id="UP000321595"/>
    </source>
</evidence>
<proteinExistence type="predicted"/>
<dbReference type="Pfam" id="PF15586">
    <property type="entry name" value="Imm8"/>
    <property type="match status" value="1"/>
</dbReference>